<keyword evidence="3" id="KW-1185">Reference proteome</keyword>
<evidence type="ECO:0000256" key="1">
    <source>
        <dbReference type="SAM" id="MobiDB-lite"/>
    </source>
</evidence>
<evidence type="ECO:0000313" key="2">
    <source>
        <dbReference type="EMBL" id="GGM11387.1"/>
    </source>
</evidence>
<proteinExistence type="predicted"/>
<comment type="caution">
    <text evidence="2">The sequence shown here is derived from an EMBL/GenBank/DDBJ whole genome shotgun (WGS) entry which is preliminary data.</text>
</comment>
<organism evidence="2 3">
    <name type="scientific">Dactylosporangium sucinum</name>
    <dbReference type="NCBI Taxonomy" id="1424081"/>
    <lineage>
        <taxon>Bacteria</taxon>
        <taxon>Bacillati</taxon>
        <taxon>Actinomycetota</taxon>
        <taxon>Actinomycetes</taxon>
        <taxon>Micromonosporales</taxon>
        <taxon>Micromonosporaceae</taxon>
        <taxon>Dactylosporangium</taxon>
    </lineage>
</organism>
<accession>A0A917T5M5</accession>
<dbReference type="AlphaFoldDB" id="A0A917T5M5"/>
<gene>
    <name evidence="2" type="ORF">GCM10007977_010660</name>
</gene>
<protein>
    <submittedName>
        <fullName evidence="2">Uncharacterized protein</fullName>
    </submittedName>
</protein>
<reference evidence="2" key="2">
    <citation type="submission" date="2020-09" db="EMBL/GenBank/DDBJ databases">
        <authorList>
            <person name="Sun Q."/>
            <person name="Ohkuma M."/>
        </authorList>
    </citation>
    <scope>NUCLEOTIDE SEQUENCE</scope>
    <source>
        <strain evidence="2">JCM 19831</strain>
    </source>
</reference>
<name>A0A917T5M5_9ACTN</name>
<feature type="region of interest" description="Disordered" evidence="1">
    <location>
        <begin position="1"/>
        <end position="20"/>
    </location>
</feature>
<sequence length="90" mass="9743">MLRACGRVPGRRVSGAGAERGRRLPAELVTARGLRRRRLDLVQPDSAILCAIPGDPIGLHMRNKGSAAADLILFKFAKSDGTIRTRGQRP</sequence>
<reference evidence="2" key="1">
    <citation type="journal article" date="2014" name="Int. J. Syst. Evol. Microbiol.">
        <title>Complete genome sequence of Corynebacterium casei LMG S-19264T (=DSM 44701T), isolated from a smear-ripened cheese.</title>
        <authorList>
            <consortium name="US DOE Joint Genome Institute (JGI-PGF)"/>
            <person name="Walter F."/>
            <person name="Albersmeier A."/>
            <person name="Kalinowski J."/>
            <person name="Ruckert C."/>
        </authorList>
    </citation>
    <scope>NUCLEOTIDE SEQUENCE</scope>
    <source>
        <strain evidence="2">JCM 19831</strain>
    </source>
</reference>
<dbReference type="EMBL" id="BMPI01000004">
    <property type="protein sequence ID" value="GGM11387.1"/>
    <property type="molecule type" value="Genomic_DNA"/>
</dbReference>
<dbReference type="Proteomes" id="UP000642070">
    <property type="component" value="Unassembled WGS sequence"/>
</dbReference>
<evidence type="ECO:0000313" key="3">
    <source>
        <dbReference type="Proteomes" id="UP000642070"/>
    </source>
</evidence>